<feature type="compositionally biased region" description="Polar residues" evidence="1">
    <location>
        <begin position="167"/>
        <end position="179"/>
    </location>
</feature>
<proteinExistence type="predicted"/>
<feature type="region of interest" description="Disordered" evidence="1">
    <location>
        <begin position="17"/>
        <end position="57"/>
    </location>
</feature>
<reference evidence="2" key="1">
    <citation type="journal article" date="2023" name="IScience">
        <title>Live-bearing cockroach genome reveals convergent evolutionary mechanisms linked to viviparity in insects and beyond.</title>
        <authorList>
            <person name="Fouks B."/>
            <person name="Harrison M.C."/>
            <person name="Mikhailova A.A."/>
            <person name="Marchal E."/>
            <person name="English S."/>
            <person name="Carruthers M."/>
            <person name="Jennings E.C."/>
            <person name="Chiamaka E.L."/>
            <person name="Frigard R.A."/>
            <person name="Pippel M."/>
            <person name="Attardo G.M."/>
            <person name="Benoit J.B."/>
            <person name="Bornberg-Bauer E."/>
            <person name="Tobe S.S."/>
        </authorList>
    </citation>
    <scope>NUCLEOTIDE SEQUENCE</scope>
    <source>
        <strain evidence="2">Stay&amp;Tobe</strain>
    </source>
</reference>
<comment type="caution">
    <text evidence="2">The sequence shown here is derived from an EMBL/GenBank/DDBJ whole genome shotgun (WGS) entry which is preliminary data.</text>
</comment>
<evidence type="ECO:0000313" key="2">
    <source>
        <dbReference type="EMBL" id="KAJ9577687.1"/>
    </source>
</evidence>
<dbReference type="AlphaFoldDB" id="A0AAD7ZCB9"/>
<feature type="region of interest" description="Disordered" evidence="1">
    <location>
        <begin position="167"/>
        <end position="189"/>
    </location>
</feature>
<gene>
    <name evidence="2" type="ORF">L9F63_005767</name>
</gene>
<sequence>RVSSSFKHNASFVSRLPTIRRHKSTSLHSPSLAKGASAGSAGGGSGSGGGPRGFAGLNASAENLGGANSHRPLNASYSEDSVTEMALSKKNSDEQTCFQMAVILRCGTLPSMSDLEDFDHVFGDVQAGPATYRRGSASTTLIRMGEATALPLVLCGLLQHDFGSTFSPMPSRRSSQITQPGGPRASSPLLLEQKNPFTTSLYRYSTIFTRFTSELKSPDGSVPPNITYESLGMVQ</sequence>
<evidence type="ECO:0000313" key="3">
    <source>
        <dbReference type="Proteomes" id="UP001233999"/>
    </source>
</evidence>
<dbReference type="EMBL" id="JASPKZ010009350">
    <property type="protein sequence ID" value="KAJ9577687.1"/>
    <property type="molecule type" value="Genomic_DNA"/>
</dbReference>
<organism evidence="2 3">
    <name type="scientific">Diploptera punctata</name>
    <name type="common">Pacific beetle cockroach</name>
    <dbReference type="NCBI Taxonomy" id="6984"/>
    <lineage>
        <taxon>Eukaryota</taxon>
        <taxon>Metazoa</taxon>
        <taxon>Ecdysozoa</taxon>
        <taxon>Arthropoda</taxon>
        <taxon>Hexapoda</taxon>
        <taxon>Insecta</taxon>
        <taxon>Pterygota</taxon>
        <taxon>Neoptera</taxon>
        <taxon>Polyneoptera</taxon>
        <taxon>Dictyoptera</taxon>
        <taxon>Blattodea</taxon>
        <taxon>Blaberoidea</taxon>
        <taxon>Blaberidae</taxon>
        <taxon>Diplopterinae</taxon>
        <taxon>Diploptera</taxon>
    </lineage>
</organism>
<feature type="compositionally biased region" description="Gly residues" evidence="1">
    <location>
        <begin position="40"/>
        <end position="53"/>
    </location>
</feature>
<feature type="non-terminal residue" evidence="2">
    <location>
        <position position="1"/>
    </location>
</feature>
<accession>A0AAD7ZCB9</accession>
<feature type="non-terminal residue" evidence="2">
    <location>
        <position position="235"/>
    </location>
</feature>
<dbReference type="Proteomes" id="UP001233999">
    <property type="component" value="Unassembled WGS sequence"/>
</dbReference>
<name>A0AAD7ZCB9_DIPPU</name>
<keyword evidence="3" id="KW-1185">Reference proteome</keyword>
<evidence type="ECO:0000256" key="1">
    <source>
        <dbReference type="SAM" id="MobiDB-lite"/>
    </source>
</evidence>
<reference evidence="2" key="2">
    <citation type="submission" date="2023-05" db="EMBL/GenBank/DDBJ databases">
        <authorList>
            <person name="Fouks B."/>
        </authorList>
    </citation>
    <scope>NUCLEOTIDE SEQUENCE</scope>
    <source>
        <strain evidence="2">Stay&amp;Tobe</strain>
        <tissue evidence="2">Testes</tissue>
    </source>
</reference>
<protein>
    <submittedName>
        <fullName evidence="2">Uncharacterized protein</fullName>
    </submittedName>
</protein>